<accession>A0A517YPL9</accession>
<dbReference type="EMBL" id="CP036425">
    <property type="protein sequence ID" value="QDU32166.1"/>
    <property type="molecule type" value="Genomic_DNA"/>
</dbReference>
<evidence type="ECO:0000313" key="3">
    <source>
        <dbReference type="Proteomes" id="UP000317369"/>
    </source>
</evidence>
<name>A0A517YPL9_9BACT</name>
<evidence type="ECO:0000313" key="2">
    <source>
        <dbReference type="EMBL" id="QDU32166.1"/>
    </source>
</evidence>
<dbReference type="AlphaFoldDB" id="A0A517YPL9"/>
<keyword evidence="1" id="KW-1133">Transmembrane helix</keyword>
<proteinExistence type="predicted"/>
<keyword evidence="1" id="KW-0472">Membrane</keyword>
<dbReference type="Proteomes" id="UP000317369">
    <property type="component" value="Chromosome"/>
</dbReference>
<sequence length="549" mass="62426">MSTNQSDATSQYCPFKLRRFCLKAFFLYLPFLIIFILFPIYLLWHAYLDYRIDSEIQAVRDRQGHNLITAQDLTEKYEVIDEPNLADYLNFHISVLAKSDDKYTADNNPKDPETATPAQLAATLFPGMTPYELDEWTSINQTPPDILISATENYLKAQQPVLDPLLNLPPYQTAVWTKNYNDGIAVLLPHLGNLRRAARTLKIYNWLAVHQNRSQDSLRALTSLKHFADSLNNEPILITYLVNISIRSLLYEQIELGLNHHIYNDSQLQQLAALAEPINVKDSFLHSMLGERAALLHYLDNIYKNPKFTMDFAGDPIPYPVVFLQHHLGLLKTDTLAAIKLHNKVYDEFQKPIPDISSLDDQIVDLNRLTTMHTRYIFPALGAADQSFEKVHHKAVTLQIALAIERFYLANRDEVSSLHEALPNDLHELVPDYLAAVPVDMTLGKSGRGKIAAPEYQYIHDDHGYIIYTLGRDKTDNLGCPFNSNGNITNGNPNDPSDITTAVTFPGSQQNILQSQYPQAYQKFADNITTAHEEYFSFINTKDPDDQSN</sequence>
<keyword evidence="3" id="KW-1185">Reference proteome</keyword>
<keyword evidence="1" id="KW-0812">Transmembrane</keyword>
<dbReference type="RefSeq" id="WP_145073290.1">
    <property type="nucleotide sequence ID" value="NZ_CP036425.1"/>
</dbReference>
<gene>
    <name evidence="2" type="ORF">KS4_01950</name>
</gene>
<dbReference type="OrthoDB" id="176305at2"/>
<feature type="transmembrane region" description="Helical" evidence="1">
    <location>
        <begin position="25"/>
        <end position="44"/>
    </location>
</feature>
<protein>
    <submittedName>
        <fullName evidence="2">Uncharacterized protein</fullName>
    </submittedName>
</protein>
<evidence type="ECO:0000256" key="1">
    <source>
        <dbReference type="SAM" id="Phobius"/>
    </source>
</evidence>
<reference evidence="2 3" key="1">
    <citation type="submission" date="2019-02" db="EMBL/GenBank/DDBJ databases">
        <title>Deep-cultivation of Planctomycetes and their phenomic and genomic characterization uncovers novel biology.</title>
        <authorList>
            <person name="Wiegand S."/>
            <person name="Jogler M."/>
            <person name="Boedeker C."/>
            <person name="Pinto D."/>
            <person name="Vollmers J."/>
            <person name="Rivas-Marin E."/>
            <person name="Kohn T."/>
            <person name="Peeters S.H."/>
            <person name="Heuer A."/>
            <person name="Rast P."/>
            <person name="Oberbeckmann S."/>
            <person name="Bunk B."/>
            <person name="Jeske O."/>
            <person name="Meyerdierks A."/>
            <person name="Storesund J.E."/>
            <person name="Kallscheuer N."/>
            <person name="Luecker S."/>
            <person name="Lage O.M."/>
            <person name="Pohl T."/>
            <person name="Merkel B.J."/>
            <person name="Hornburger P."/>
            <person name="Mueller R.-W."/>
            <person name="Bruemmer F."/>
            <person name="Labrenz M."/>
            <person name="Spormann A.M."/>
            <person name="Op den Camp H."/>
            <person name="Overmann J."/>
            <person name="Amann R."/>
            <person name="Jetten M.S.M."/>
            <person name="Mascher T."/>
            <person name="Medema M.H."/>
            <person name="Devos D.P."/>
            <person name="Kaster A.-K."/>
            <person name="Ovreas L."/>
            <person name="Rohde M."/>
            <person name="Galperin M.Y."/>
            <person name="Jogler C."/>
        </authorList>
    </citation>
    <scope>NUCLEOTIDE SEQUENCE [LARGE SCALE GENOMIC DNA]</scope>
    <source>
        <strain evidence="2 3">KS4</strain>
    </source>
</reference>
<dbReference type="KEGG" id="pcor:KS4_01950"/>
<organism evidence="2 3">
    <name type="scientific">Poriferisphaera corsica</name>
    <dbReference type="NCBI Taxonomy" id="2528020"/>
    <lineage>
        <taxon>Bacteria</taxon>
        <taxon>Pseudomonadati</taxon>
        <taxon>Planctomycetota</taxon>
        <taxon>Phycisphaerae</taxon>
        <taxon>Phycisphaerales</taxon>
        <taxon>Phycisphaeraceae</taxon>
        <taxon>Poriferisphaera</taxon>
    </lineage>
</organism>